<name>A0AA39J2T0_9AGAR</name>
<comment type="caution">
    <text evidence="3">The sequence shown here is derived from an EMBL/GenBank/DDBJ whole genome shotgun (WGS) entry which is preliminary data.</text>
</comment>
<organism evidence="3 4">
    <name type="scientific">Armillaria borealis</name>
    <dbReference type="NCBI Taxonomy" id="47425"/>
    <lineage>
        <taxon>Eukaryota</taxon>
        <taxon>Fungi</taxon>
        <taxon>Dikarya</taxon>
        <taxon>Basidiomycota</taxon>
        <taxon>Agaricomycotina</taxon>
        <taxon>Agaricomycetes</taxon>
        <taxon>Agaricomycetidae</taxon>
        <taxon>Agaricales</taxon>
        <taxon>Marasmiineae</taxon>
        <taxon>Physalacriaceae</taxon>
        <taxon>Armillaria</taxon>
    </lineage>
</organism>
<feature type="region of interest" description="Disordered" evidence="1">
    <location>
        <begin position="58"/>
        <end position="82"/>
    </location>
</feature>
<protein>
    <recommendedName>
        <fullName evidence="2">DUF6589 domain-containing protein</fullName>
    </recommendedName>
</protein>
<feature type="region of interest" description="Disordered" evidence="1">
    <location>
        <begin position="715"/>
        <end position="758"/>
    </location>
</feature>
<evidence type="ECO:0000313" key="4">
    <source>
        <dbReference type="Proteomes" id="UP001175226"/>
    </source>
</evidence>
<dbReference type="Pfam" id="PF20231">
    <property type="entry name" value="DUF6589"/>
    <property type="match status" value="1"/>
</dbReference>
<dbReference type="Proteomes" id="UP001175226">
    <property type="component" value="Unassembled WGS sequence"/>
</dbReference>
<accession>A0AA39J2T0</accession>
<feature type="compositionally biased region" description="Low complexity" evidence="1">
    <location>
        <begin position="63"/>
        <end position="82"/>
    </location>
</feature>
<dbReference type="EMBL" id="JAUEPT010000073">
    <property type="protein sequence ID" value="KAK0434246.1"/>
    <property type="molecule type" value="Genomic_DNA"/>
</dbReference>
<feature type="domain" description="DUF6589" evidence="2">
    <location>
        <begin position="490"/>
        <end position="904"/>
    </location>
</feature>
<evidence type="ECO:0000313" key="3">
    <source>
        <dbReference type="EMBL" id="KAK0434246.1"/>
    </source>
</evidence>
<feature type="compositionally biased region" description="Polar residues" evidence="1">
    <location>
        <begin position="742"/>
        <end position="758"/>
    </location>
</feature>
<dbReference type="InterPro" id="IPR046496">
    <property type="entry name" value="DUF6589"/>
</dbReference>
<evidence type="ECO:0000256" key="1">
    <source>
        <dbReference type="SAM" id="MobiDB-lite"/>
    </source>
</evidence>
<sequence>MSPSSNDKDKFLHTFSVDNSMQETPSSAPNILNTVFSAIGGRQPRCTFAPSFHLNAGTPLQRTTSLPSPSTPSTFSSSPSASPRGVLLEPFHFHQNPLQTLCQSVENVFAKSSVPLTSGTDIPEDHFHYDATDHLSMDPVTPTNNASSHADPPPIALSSSPMESRSNLGEIHRLAAVTAAAVSQFKSPDTLEAELKAASVLTDKVSKTLDFLKSIELSPLEFFSALVDHRNSGGVFTEFQRHFFHETSKRFDQLLDVFWSNPKAKTKFSEWMLPHAVSIVTDCVYDEMEQAKPYFRMSTDEVTPEFLVTWNIRDALSPLNMARLFPTWSKIIEAATQSKNAEKNRHRSSELGCKIVTAQVLHLRSVNCCKLQSMFGLFAWAHGASRQVMEFLSHCSLSTSFTGTFNLLKSLADKGIERGRYIVAFIPHALGYDNINLSTSIFVEQTGSESSPSKVQSGTFSVIYELHGVRDRNHMLLSPILSCLHVATPFTMAELRPTAQQRSLYMHQASVSIVRTLLQYSPAFSSYEKNQSQLANIPWRPLPSNLRTKFYPLRVSTIEASVQGNLRVHDDIYITQLKRKPSEMNTYAIPLFADQLTNSRCRGCIVARAGDLMPWLKRQVFQLGMGLFHLQMNLAWCILNKHRYANGQVGEKPDYHTLTAALAQIHHGLLLDAWRVKSGKPSLAVFAQSNPAPADLLKIAREILLDCACPADVPLKESGPPGNDDNEGSIPSDLDDSDDDTVPQQTATNVPQDESDPVHQNVQCLLRDLLYFEELTQAISSGDFGRLEDILPDLAALFRGSGSNNYSTEILHLLYNLKKVWTPEFADIMRDNHIINVAGLPGHFMPMDLNIEHLIGYLKQLFAAKGIYSTWHRLGNISAAVVYLQNVKKHTATMMGNSYQKKTHTTANVETLVLRIAEKAQDLSLNKYIRQREGYQSAKHTPNLLVSGYQKFESSSLATFNKKMKDMINNVEFDAEIDEMVPVDFGALTADNDED</sequence>
<proteinExistence type="predicted"/>
<reference evidence="3" key="1">
    <citation type="submission" date="2023-06" db="EMBL/GenBank/DDBJ databases">
        <authorList>
            <consortium name="Lawrence Berkeley National Laboratory"/>
            <person name="Ahrendt S."/>
            <person name="Sahu N."/>
            <person name="Indic B."/>
            <person name="Wong-Bajracharya J."/>
            <person name="Merenyi Z."/>
            <person name="Ke H.-M."/>
            <person name="Monk M."/>
            <person name="Kocsube S."/>
            <person name="Drula E."/>
            <person name="Lipzen A."/>
            <person name="Balint B."/>
            <person name="Henrissat B."/>
            <person name="Andreopoulos B."/>
            <person name="Martin F.M."/>
            <person name="Harder C.B."/>
            <person name="Rigling D."/>
            <person name="Ford K.L."/>
            <person name="Foster G.D."/>
            <person name="Pangilinan J."/>
            <person name="Papanicolaou A."/>
            <person name="Barry K."/>
            <person name="LaButti K."/>
            <person name="Viragh M."/>
            <person name="Koriabine M."/>
            <person name="Yan M."/>
            <person name="Riley R."/>
            <person name="Champramary S."/>
            <person name="Plett K.L."/>
            <person name="Tsai I.J."/>
            <person name="Slot J."/>
            <person name="Sipos G."/>
            <person name="Plett J."/>
            <person name="Nagy L.G."/>
            <person name="Grigoriev I.V."/>
        </authorList>
    </citation>
    <scope>NUCLEOTIDE SEQUENCE</scope>
    <source>
        <strain evidence="3">FPL87.14</strain>
    </source>
</reference>
<dbReference type="AlphaFoldDB" id="A0AA39J2T0"/>
<evidence type="ECO:0000259" key="2">
    <source>
        <dbReference type="Pfam" id="PF20231"/>
    </source>
</evidence>
<keyword evidence="4" id="KW-1185">Reference proteome</keyword>
<gene>
    <name evidence="3" type="ORF">EV421DRAFT_1909557</name>
</gene>